<dbReference type="GO" id="GO:0050801">
    <property type="term" value="P:monoatomic ion homeostasis"/>
    <property type="evidence" value="ECO:0007669"/>
    <property type="project" value="TreeGrafter"/>
</dbReference>
<dbReference type="EMBL" id="BTSY01000006">
    <property type="protein sequence ID" value="GMT33951.1"/>
    <property type="molecule type" value="Genomic_DNA"/>
</dbReference>
<name>A0AAV5WSF7_9BILA</name>
<feature type="transmembrane region" description="Helical" evidence="5">
    <location>
        <begin position="137"/>
        <end position="157"/>
    </location>
</feature>
<evidence type="ECO:0000256" key="5">
    <source>
        <dbReference type="SAM" id="Phobius"/>
    </source>
</evidence>
<evidence type="ECO:0000256" key="2">
    <source>
        <dbReference type="ARBA" id="ARBA00022692"/>
    </source>
</evidence>
<feature type="domain" description="Bicarbonate transporter-like transmembrane" evidence="6">
    <location>
        <begin position="3"/>
        <end position="238"/>
    </location>
</feature>
<evidence type="ECO:0000259" key="6">
    <source>
        <dbReference type="Pfam" id="PF00955"/>
    </source>
</evidence>
<accession>A0AAV5WSF7</accession>
<feature type="transmembrane region" description="Helical" evidence="5">
    <location>
        <begin position="7"/>
        <end position="29"/>
    </location>
</feature>
<keyword evidence="8" id="KW-1185">Reference proteome</keyword>
<dbReference type="GO" id="GO:0005452">
    <property type="term" value="F:solute:inorganic anion antiporter activity"/>
    <property type="evidence" value="ECO:0007669"/>
    <property type="project" value="InterPro"/>
</dbReference>
<comment type="subcellular location">
    <subcellularLocation>
        <location evidence="1">Membrane</location>
        <topology evidence="1">Multi-pass membrane protein</topology>
    </subcellularLocation>
</comment>
<evidence type="ECO:0000313" key="8">
    <source>
        <dbReference type="Proteomes" id="UP001432322"/>
    </source>
</evidence>
<gene>
    <name evidence="7" type="ORF">PFISCL1PPCAC_25248</name>
</gene>
<dbReference type="PANTHER" id="PTHR11453:SF121">
    <property type="entry name" value="ANION TRANSPORTER ABTS-2"/>
    <property type="match status" value="1"/>
</dbReference>
<reference evidence="7" key="1">
    <citation type="submission" date="2023-10" db="EMBL/GenBank/DDBJ databases">
        <title>Genome assembly of Pristionchus species.</title>
        <authorList>
            <person name="Yoshida K."/>
            <person name="Sommer R.J."/>
        </authorList>
    </citation>
    <scope>NUCLEOTIDE SEQUENCE</scope>
    <source>
        <strain evidence="7">RS5133</strain>
    </source>
</reference>
<dbReference type="InterPro" id="IPR003020">
    <property type="entry name" value="HCO3_transpt_euk"/>
</dbReference>
<evidence type="ECO:0000256" key="1">
    <source>
        <dbReference type="ARBA" id="ARBA00004141"/>
    </source>
</evidence>
<dbReference type="GO" id="GO:0006820">
    <property type="term" value="P:monoatomic anion transport"/>
    <property type="evidence" value="ECO:0007669"/>
    <property type="project" value="InterPro"/>
</dbReference>
<feature type="transmembrane region" description="Helical" evidence="5">
    <location>
        <begin position="178"/>
        <end position="196"/>
    </location>
</feature>
<organism evidence="7 8">
    <name type="scientific">Pristionchus fissidentatus</name>
    <dbReference type="NCBI Taxonomy" id="1538716"/>
    <lineage>
        <taxon>Eukaryota</taxon>
        <taxon>Metazoa</taxon>
        <taxon>Ecdysozoa</taxon>
        <taxon>Nematoda</taxon>
        <taxon>Chromadorea</taxon>
        <taxon>Rhabditida</taxon>
        <taxon>Rhabditina</taxon>
        <taxon>Diplogasteromorpha</taxon>
        <taxon>Diplogasteroidea</taxon>
        <taxon>Neodiplogasteridae</taxon>
        <taxon>Pristionchus</taxon>
    </lineage>
</organism>
<feature type="transmembrane region" description="Helical" evidence="5">
    <location>
        <begin position="105"/>
        <end position="125"/>
    </location>
</feature>
<keyword evidence="4 5" id="KW-0472">Membrane</keyword>
<keyword evidence="2 5" id="KW-0812">Transmembrane</keyword>
<proteinExistence type="predicted"/>
<dbReference type="AlphaFoldDB" id="A0AAV5WSF7"/>
<dbReference type="PANTHER" id="PTHR11453">
    <property type="entry name" value="ANION EXCHANGE PROTEIN"/>
    <property type="match status" value="1"/>
</dbReference>
<evidence type="ECO:0000256" key="4">
    <source>
        <dbReference type="ARBA" id="ARBA00023136"/>
    </source>
</evidence>
<feature type="non-terminal residue" evidence="7">
    <location>
        <position position="1"/>
    </location>
</feature>
<sequence length="239" mass="27210">SLPLVAHLICILLAIPLAVLFFVDQLLVTKTVDNKQNKLRKGSAHHWDLFIVAILNMVLSLLSLPWMHAALPSSFLHLRSLADVEESTHDGRVQQVLTRSREVRLPLLIAHILMVFVYIFALPAISEFVPTALFQGLFLFMALSSLGSNQFYHRLLLFFTEQRAYPPTSYIRRVPQRAIHTFTLLELVQLIILLAIGLSPLYYISMIFPLLIALFVPIRLFLLPKIFHSSHLEVIDGSH</sequence>
<dbReference type="InterPro" id="IPR011531">
    <property type="entry name" value="HCO3_transpt-like_TM_dom"/>
</dbReference>
<feature type="transmembrane region" description="Helical" evidence="5">
    <location>
        <begin position="49"/>
        <end position="71"/>
    </location>
</feature>
<protein>
    <recommendedName>
        <fullName evidence="6">Bicarbonate transporter-like transmembrane domain-containing protein</fullName>
    </recommendedName>
</protein>
<feature type="transmembrane region" description="Helical" evidence="5">
    <location>
        <begin position="202"/>
        <end position="222"/>
    </location>
</feature>
<dbReference type="GO" id="GO:0016323">
    <property type="term" value="C:basolateral plasma membrane"/>
    <property type="evidence" value="ECO:0007669"/>
    <property type="project" value="TreeGrafter"/>
</dbReference>
<keyword evidence="3 5" id="KW-1133">Transmembrane helix</keyword>
<evidence type="ECO:0000313" key="7">
    <source>
        <dbReference type="EMBL" id="GMT33951.1"/>
    </source>
</evidence>
<evidence type="ECO:0000256" key="3">
    <source>
        <dbReference type="ARBA" id="ARBA00022989"/>
    </source>
</evidence>
<dbReference type="Proteomes" id="UP001432322">
    <property type="component" value="Unassembled WGS sequence"/>
</dbReference>
<comment type="caution">
    <text evidence="7">The sequence shown here is derived from an EMBL/GenBank/DDBJ whole genome shotgun (WGS) entry which is preliminary data.</text>
</comment>
<dbReference type="Pfam" id="PF00955">
    <property type="entry name" value="HCO3_cotransp"/>
    <property type="match status" value="1"/>
</dbReference>